<dbReference type="InterPro" id="IPR050979">
    <property type="entry name" value="LD-transpeptidase"/>
</dbReference>
<dbReference type="GO" id="GO:0008360">
    <property type="term" value="P:regulation of cell shape"/>
    <property type="evidence" value="ECO:0007669"/>
    <property type="project" value="UniProtKB-UniRule"/>
</dbReference>
<feature type="domain" description="L,D-TPase catalytic" evidence="10">
    <location>
        <begin position="89"/>
        <end position="225"/>
    </location>
</feature>
<dbReference type="PROSITE" id="PS52029">
    <property type="entry name" value="LD_TPASE"/>
    <property type="match status" value="1"/>
</dbReference>
<dbReference type="PANTHER" id="PTHR30582">
    <property type="entry name" value="L,D-TRANSPEPTIDASE"/>
    <property type="match status" value="1"/>
</dbReference>
<dbReference type="GO" id="GO:0016757">
    <property type="term" value="F:glycosyltransferase activity"/>
    <property type="evidence" value="ECO:0007669"/>
    <property type="project" value="UniProtKB-KW"/>
</dbReference>
<keyword evidence="12" id="KW-1185">Reference proteome</keyword>
<comment type="pathway">
    <text evidence="1 9">Cell wall biogenesis; peptidoglycan biosynthesis.</text>
</comment>
<gene>
    <name evidence="11" type="ORF">VW23_027290</name>
</gene>
<evidence type="ECO:0000256" key="2">
    <source>
        <dbReference type="ARBA" id="ARBA00005992"/>
    </source>
</evidence>
<dbReference type="InterPro" id="IPR005490">
    <property type="entry name" value="LD_TPept_cat_dom"/>
</dbReference>
<dbReference type="UniPathway" id="UPA00219"/>
<keyword evidence="4" id="KW-0808">Transferase</keyword>
<dbReference type="GO" id="GO:0071972">
    <property type="term" value="F:peptidoglycan L,D-transpeptidase activity"/>
    <property type="evidence" value="ECO:0007669"/>
    <property type="project" value="TreeGrafter"/>
</dbReference>
<dbReference type="AlphaFoldDB" id="A0A1E5XKD3"/>
<keyword evidence="6 9" id="KW-0133">Cell shape</keyword>
<evidence type="ECO:0000313" key="12">
    <source>
        <dbReference type="Proteomes" id="UP000095463"/>
    </source>
</evidence>
<accession>A0A1E5XKD3</accession>
<keyword evidence="3" id="KW-0328">Glycosyltransferase</keyword>
<evidence type="ECO:0000313" key="11">
    <source>
        <dbReference type="EMBL" id="OEO29063.1"/>
    </source>
</evidence>
<feature type="active site" description="Proton donor/acceptor" evidence="9">
    <location>
        <position position="185"/>
    </location>
</feature>
<comment type="similarity">
    <text evidence="2">Belongs to the YkuD family.</text>
</comment>
<evidence type="ECO:0000256" key="9">
    <source>
        <dbReference type="PROSITE-ProRule" id="PRU01373"/>
    </source>
</evidence>
<organism evidence="11 12">
    <name type="scientific">Devosia insulae DS-56</name>
    <dbReference type="NCBI Taxonomy" id="1116389"/>
    <lineage>
        <taxon>Bacteria</taxon>
        <taxon>Pseudomonadati</taxon>
        <taxon>Pseudomonadota</taxon>
        <taxon>Alphaproteobacteria</taxon>
        <taxon>Hyphomicrobiales</taxon>
        <taxon>Devosiaceae</taxon>
        <taxon>Devosia</taxon>
    </lineage>
</organism>
<evidence type="ECO:0000256" key="8">
    <source>
        <dbReference type="ARBA" id="ARBA00023316"/>
    </source>
</evidence>
<evidence type="ECO:0000256" key="7">
    <source>
        <dbReference type="ARBA" id="ARBA00022984"/>
    </source>
</evidence>
<reference evidence="11 12" key="1">
    <citation type="journal article" date="2015" name="Genome Announc.">
        <title>Genome Assemblies of Three Soil-Associated Devosia species: D. insulae, D. limi, and D. soli.</title>
        <authorList>
            <person name="Hassan Y.I."/>
            <person name="Lepp D."/>
            <person name="Zhou T."/>
        </authorList>
    </citation>
    <scope>NUCLEOTIDE SEQUENCE [LARGE SCALE GENOMIC DNA]</scope>
    <source>
        <strain evidence="11 12">DS-56</strain>
    </source>
</reference>
<keyword evidence="7 9" id="KW-0573">Peptidoglycan synthesis</keyword>
<dbReference type="FunFam" id="2.40.440.10:FF:000002">
    <property type="entry name" value="L,D-transpeptidase ErfK/SrfK"/>
    <property type="match status" value="1"/>
</dbReference>
<dbReference type="PROSITE" id="PS51318">
    <property type="entry name" value="TAT"/>
    <property type="match status" value="1"/>
</dbReference>
<evidence type="ECO:0000256" key="3">
    <source>
        <dbReference type="ARBA" id="ARBA00022676"/>
    </source>
</evidence>
<dbReference type="CDD" id="cd16913">
    <property type="entry name" value="YkuD_like"/>
    <property type="match status" value="1"/>
</dbReference>
<dbReference type="Gene3D" id="2.40.440.10">
    <property type="entry name" value="L,D-transpeptidase catalytic domain-like"/>
    <property type="match status" value="1"/>
</dbReference>
<evidence type="ECO:0000256" key="6">
    <source>
        <dbReference type="ARBA" id="ARBA00022960"/>
    </source>
</evidence>
<name>A0A1E5XKD3_9HYPH</name>
<dbReference type="EMBL" id="LAJE02000339">
    <property type="protein sequence ID" value="OEO29063.1"/>
    <property type="molecule type" value="Genomic_DNA"/>
</dbReference>
<dbReference type="GO" id="GO:0005576">
    <property type="term" value="C:extracellular region"/>
    <property type="evidence" value="ECO:0007669"/>
    <property type="project" value="TreeGrafter"/>
</dbReference>
<dbReference type="GO" id="GO:0071555">
    <property type="term" value="P:cell wall organization"/>
    <property type="evidence" value="ECO:0007669"/>
    <property type="project" value="UniProtKB-UniRule"/>
</dbReference>
<dbReference type="Pfam" id="PF03734">
    <property type="entry name" value="YkuD"/>
    <property type="match status" value="1"/>
</dbReference>
<dbReference type="InterPro" id="IPR038063">
    <property type="entry name" value="Transpep_catalytic_dom"/>
</dbReference>
<dbReference type="InterPro" id="IPR006311">
    <property type="entry name" value="TAT_signal"/>
</dbReference>
<feature type="active site" description="Nucleophile" evidence="9">
    <location>
        <position position="201"/>
    </location>
</feature>
<evidence type="ECO:0000256" key="1">
    <source>
        <dbReference type="ARBA" id="ARBA00004752"/>
    </source>
</evidence>
<sequence>MGNNGPSRRAFLLGAASFGGLALSGCSAMVGNRQITVPNLLPAIISPYYLQIYGAMPEERFPVPAVDLNKVDQRYLRTEVDDPTGEKPGTIVVETSARFLYLVQDNGTAIRYGVGIGRDGFTWSGRGSIGRKAQWPTWYPPASMMQRQPETREFAGGMPGGMNNPLGARAMYIYRNGVDTIYRIHGTREYWSIGKAVSSGCVRLINQDVIDLYSRVSVGTPIIVRG</sequence>
<dbReference type="PANTHER" id="PTHR30582:SF24">
    <property type="entry name" value="L,D-TRANSPEPTIDASE ERFK_SRFK-RELATED"/>
    <property type="match status" value="1"/>
</dbReference>
<evidence type="ECO:0000256" key="5">
    <source>
        <dbReference type="ARBA" id="ARBA00022801"/>
    </source>
</evidence>
<dbReference type="Proteomes" id="UP000095463">
    <property type="component" value="Unassembled WGS sequence"/>
</dbReference>
<keyword evidence="8 9" id="KW-0961">Cell wall biogenesis/degradation</keyword>
<evidence type="ECO:0000256" key="4">
    <source>
        <dbReference type="ARBA" id="ARBA00022679"/>
    </source>
</evidence>
<dbReference type="GO" id="GO:0018104">
    <property type="term" value="P:peptidoglycan-protein cross-linking"/>
    <property type="evidence" value="ECO:0007669"/>
    <property type="project" value="TreeGrafter"/>
</dbReference>
<evidence type="ECO:0000259" key="10">
    <source>
        <dbReference type="PROSITE" id="PS52029"/>
    </source>
</evidence>
<dbReference type="SUPFAM" id="SSF141523">
    <property type="entry name" value="L,D-transpeptidase catalytic domain-like"/>
    <property type="match status" value="1"/>
</dbReference>
<keyword evidence="5" id="KW-0378">Hydrolase</keyword>
<proteinExistence type="inferred from homology"/>
<comment type="caution">
    <text evidence="11">The sequence shown here is derived from an EMBL/GenBank/DDBJ whole genome shotgun (WGS) entry which is preliminary data.</text>
</comment>
<protein>
    <recommendedName>
        <fullName evidence="10">L,D-TPase catalytic domain-containing protein</fullName>
    </recommendedName>
</protein>